<name>A0A9D2JSP3_9FIRM</name>
<reference evidence="3" key="1">
    <citation type="journal article" date="2021" name="PeerJ">
        <title>Extensive microbial diversity within the chicken gut microbiome revealed by metagenomics and culture.</title>
        <authorList>
            <person name="Gilroy R."/>
            <person name="Ravi A."/>
            <person name="Getino M."/>
            <person name="Pursley I."/>
            <person name="Horton D.L."/>
            <person name="Alikhan N.F."/>
            <person name="Baker D."/>
            <person name="Gharbi K."/>
            <person name="Hall N."/>
            <person name="Watson M."/>
            <person name="Adriaenssens E.M."/>
            <person name="Foster-Nyarko E."/>
            <person name="Jarju S."/>
            <person name="Secka A."/>
            <person name="Antonio M."/>
            <person name="Oren A."/>
            <person name="Chaudhuri R.R."/>
            <person name="La Ragione R."/>
            <person name="Hildebrand F."/>
            <person name="Pallen M.J."/>
        </authorList>
    </citation>
    <scope>NUCLEOTIDE SEQUENCE</scope>
    <source>
        <strain evidence="3">1068</strain>
    </source>
</reference>
<dbReference type="InterPro" id="IPR040680">
    <property type="entry name" value="DUF5643"/>
</dbReference>
<evidence type="ECO:0000313" key="3">
    <source>
        <dbReference type="EMBL" id="HIZ64479.1"/>
    </source>
</evidence>
<organism evidence="3 4">
    <name type="scientific">Candidatus Blautia pullicola</name>
    <dbReference type="NCBI Taxonomy" id="2838498"/>
    <lineage>
        <taxon>Bacteria</taxon>
        <taxon>Bacillati</taxon>
        <taxon>Bacillota</taxon>
        <taxon>Clostridia</taxon>
        <taxon>Lachnospirales</taxon>
        <taxon>Lachnospiraceae</taxon>
        <taxon>Blautia</taxon>
    </lineage>
</organism>
<comment type="caution">
    <text evidence="3">The sequence shown here is derived from an EMBL/GenBank/DDBJ whole genome shotgun (WGS) entry which is preliminary data.</text>
</comment>
<dbReference type="Proteomes" id="UP000824056">
    <property type="component" value="Unassembled WGS sequence"/>
</dbReference>
<dbReference type="EMBL" id="DXBG01000024">
    <property type="protein sequence ID" value="HIZ64479.1"/>
    <property type="molecule type" value="Genomic_DNA"/>
</dbReference>
<proteinExistence type="predicted"/>
<protein>
    <submittedName>
        <fullName evidence="3">DUF4179 domain-containing protein</fullName>
    </submittedName>
</protein>
<dbReference type="InterPro" id="IPR025436">
    <property type="entry name" value="DUF4179"/>
</dbReference>
<accession>A0A9D2JSP3</accession>
<dbReference type="Pfam" id="PF13786">
    <property type="entry name" value="DUF4179"/>
    <property type="match status" value="1"/>
</dbReference>
<dbReference type="AlphaFoldDB" id="A0A9D2JSP3"/>
<dbReference type="Gene3D" id="2.60.40.1630">
    <property type="entry name" value="bacillus anthracis domain"/>
    <property type="match status" value="1"/>
</dbReference>
<evidence type="ECO:0000259" key="1">
    <source>
        <dbReference type="Pfam" id="PF13786"/>
    </source>
</evidence>
<feature type="domain" description="DUF5643" evidence="2">
    <location>
        <begin position="234"/>
        <end position="351"/>
    </location>
</feature>
<reference evidence="3" key="2">
    <citation type="submission" date="2021-04" db="EMBL/GenBank/DDBJ databases">
        <authorList>
            <person name="Gilroy R."/>
        </authorList>
    </citation>
    <scope>NUCLEOTIDE SEQUENCE</scope>
    <source>
        <strain evidence="3">1068</strain>
    </source>
</reference>
<dbReference type="Gene3D" id="2.60.40.1640">
    <property type="entry name" value="Conserved domain protein"/>
    <property type="match status" value="1"/>
</dbReference>
<feature type="domain" description="DUF4179" evidence="1">
    <location>
        <begin position="60"/>
        <end position="144"/>
    </location>
</feature>
<sequence>MKDTSIYDLLNNMDNEPQSYSPLDITPGELNAWKKSFTAKRTATSSRKESSADRHSASPSWKKFAAAAAIVCLVLAGSSIGPVRQTVYAGMKAVTYDLAHLMGISQDLAPYKTVVGQSITGREVTITLTEVVLDEETLYISDTVTTPEKIDGDRIPSEYIPDATVFLNGRMISTAASGSVQKADDYNLVSNMELELPDIDTAQTLDLEIQYYLDGKKLGTMAFSASGKELALDTKTLELKETIPLPDGTEITLQKYASNSMGQKIYFTTTSDKYTYDVILQGTDDLGNPVEFLIRHMSDGQGRMEVSTITNGYIHEDASSLTLTPYAVKMPETSGKISNDYQPIGQAFTITLP</sequence>
<evidence type="ECO:0000313" key="4">
    <source>
        <dbReference type="Proteomes" id="UP000824056"/>
    </source>
</evidence>
<dbReference type="Pfam" id="PF18705">
    <property type="entry name" value="DUF5643"/>
    <property type="match status" value="1"/>
</dbReference>
<gene>
    <name evidence="3" type="ORF">H9809_01010</name>
</gene>
<evidence type="ECO:0000259" key="2">
    <source>
        <dbReference type="Pfam" id="PF18705"/>
    </source>
</evidence>